<organism evidence="1 2">
    <name type="scientific">Agaricus bisporus var. burnettii</name>
    <dbReference type="NCBI Taxonomy" id="192524"/>
    <lineage>
        <taxon>Eukaryota</taxon>
        <taxon>Fungi</taxon>
        <taxon>Dikarya</taxon>
        <taxon>Basidiomycota</taxon>
        <taxon>Agaricomycotina</taxon>
        <taxon>Agaricomycetes</taxon>
        <taxon>Agaricomycetidae</taxon>
        <taxon>Agaricales</taxon>
        <taxon>Agaricineae</taxon>
        <taxon>Agaricaceae</taxon>
        <taxon>Agaricus</taxon>
    </lineage>
</organism>
<comment type="caution">
    <text evidence="1">The sequence shown here is derived from an EMBL/GenBank/DDBJ whole genome shotgun (WGS) entry which is preliminary data.</text>
</comment>
<proteinExistence type="predicted"/>
<sequence length="158" mass="17773">MNRLSNPNPSLPISPPSTIVSLFNPQTAKISRAMSPRDVHSVNEIQRLPEIDFQSFQPLFVTFSAQRYDPLQTPSTINIKPLPHHNIQGTSCIKTPPVAAHPPHRETVISLQGALEDEVEDAKLEGTPWVRKFHNLPQTVTRRSMTMKRVFLSHVGLK</sequence>
<accession>A0A8H7F5E2</accession>
<protein>
    <submittedName>
        <fullName evidence="1">Uncharacterized protein</fullName>
    </submittedName>
</protein>
<dbReference type="Proteomes" id="UP000629468">
    <property type="component" value="Unassembled WGS sequence"/>
</dbReference>
<reference evidence="1 2" key="1">
    <citation type="journal article" name="Sci. Rep.">
        <title>Telomere-to-telomere assembled and centromere annotated genomes of the two main subspecies of the button mushroom Agaricus bisporus reveal especially polymorphic chromosome ends.</title>
        <authorList>
            <person name="Sonnenberg A.S.M."/>
            <person name="Sedaghat-Telgerd N."/>
            <person name="Lavrijssen B."/>
            <person name="Ohm R.A."/>
            <person name="Hendrickx P.M."/>
            <person name="Scholtmeijer K."/>
            <person name="Baars J.J.P."/>
            <person name="van Peer A."/>
        </authorList>
    </citation>
    <scope>NUCLEOTIDE SEQUENCE [LARGE SCALE GENOMIC DNA]</scope>
    <source>
        <strain evidence="1 2">H119_p4</strain>
    </source>
</reference>
<evidence type="ECO:0000313" key="1">
    <source>
        <dbReference type="EMBL" id="KAF7777677.1"/>
    </source>
</evidence>
<dbReference type="EMBL" id="JABXXO010000005">
    <property type="protein sequence ID" value="KAF7777677.1"/>
    <property type="molecule type" value="Genomic_DNA"/>
</dbReference>
<gene>
    <name evidence="1" type="ORF">Agabi119p4_3749</name>
</gene>
<dbReference type="AlphaFoldDB" id="A0A8H7F5E2"/>
<evidence type="ECO:0000313" key="2">
    <source>
        <dbReference type="Proteomes" id="UP000629468"/>
    </source>
</evidence>
<name>A0A8H7F5E2_AGABI</name>